<reference evidence="13 14" key="1">
    <citation type="journal article" date="2018" name="Mol. Ecol.">
        <title>The obligate alkalophilic soda-lake fungus Sodiomyces alkalinus has shifted to a protein diet.</title>
        <authorList>
            <person name="Grum-Grzhimaylo A.A."/>
            <person name="Falkoski D.L."/>
            <person name="van den Heuvel J."/>
            <person name="Valero-Jimenez C.A."/>
            <person name="Min B."/>
            <person name="Choi I.G."/>
            <person name="Lipzen A."/>
            <person name="Daum C.G."/>
            <person name="Aanen D.K."/>
            <person name="Tsang A."/>
            <person name="Henrissat B."/>
            <person name="Bilanenko E.N."/>
            <person name="de Vries R.P."/>
            <person name="van Kan J.A.L."/>
            <person name="Grigoriev I.V."/>
            <person name="Debets A.J.M."/>
        </authorList>
    </citation>
    <scope>NUCLEOTIDE SEQUENCE [LARGE SCALE GENOMIC DNA]</scope>
    <source>
        <strain evidence="13 14">F11</strain>
    </source>
</reference>
<dbReference type="Gene3D" id="2.40.160.10">
    <property type="entry name" value="Porin"/>
    <property type="match status" value="1"/>
</dbReference>
<dbReference type="InterPro" id="IPR027246">
    <property type="entry name" value="Porin_Euk/Tom40"/>
</dbReference>
<comment type="function">
    <text evidence="11">Forms a channel through the cell membrane that allows diffusion of small hydrophilic molecules. The channel adopts an open conformation at low or zero membrane potential and a closed conformation at potentials above 30-40 mV. The open state has a weak anion selectivity whereas the closed state is cation-selective.</text>
</comment>
<accession>A0A3N2Q3B1</accession>
<keyword evidence="10" id="KW-0472">Membrane</keyword>
<dbReference type="Pfam" id="PF01459">
    <property type="entry name" value="Porin_3"/>
    <property type="match status" value="1"/>
</dbReference>
<dbReference type="EMBL" id="ML119052">
    <property type="protein sequence ID" value="ROT41249.1"/>
    <property type="molecule type" value="Genomic_DNA"/>
</dbReference>
<evidence type="ECO:0000313" key="13">
    <source>
        <dbReference type="EMBL" id="ROT41249.1"/>
    </source>
</evidence>
<dbReference type="FunFam" id="2.40.160.10:FF:000004">
    <property type="entry name" value="Por1 mitochondrial outer membrane porin"/>
    <property type="match status" value="1"/>
</dbReference>
<proteinExistence type="inferred from homology"/>
<evidence type="ECO:0000256" key="12">
    <source>
        <dbReference type="ARBA" id="ARBA00073272"/>
    </source>
</evidence>
<dbReference type="InterPro" id="IPR001925">
    <property type="entry name" value="Porin_Euk"/>
</dbReference>
<dbReference type="GO" id="GO:0008308">
    <property type="term" value="F:voltage-gated monoatomic anion channel activity"/>
    <property type="evidence" value="ECO:0007669"/>
    <property type="project" value="InterPro"/>
</dbReference>
<dbReference type="GO" id="GO:0015288">
    <property type="term" value="F:porin activity"/>
    <property type="evidence" value="ECO:0007669"/>
    <property type="project" value="UniProtKB-KW"/>
</dbReference>
<evidence type="ECO:0000256" key="1">
    <source>
        <dbReference type="ARBA" id="ARBA00004294"/>
    </source>
</evidence>
<keyword evidence="14" id="KW-1185">Reference proteome</keyword>
<evidence type="ECO:0000256" key="3">
    <source>
        <dbReference type="ARBA" id="ARBA00022448"/>
    </source>
</evidence>
<evidence type="ECO:0000256" key="4">
    <source>
        <dbReference type="ARBA" id="ARBA00022452"/>
    </source>
</evidence>
<name>A0A3N2Q3B1_SODAK</name>
<dbReference type="OrthoDB" id="7827681at2759"/>
<evidence type="ECO:0000256" key="2">
    <source>
        <dbReference type="ARBA" id="ARBA00007780"/>
    </source>
</evidence>
<dbReference type="GeneID" id="39576199"/>
<evidence type="ECO:0000256" key="5">
    <source>
        <dbReference type="ARBA" id="ARBA00022692"/>
    </source>
</evidence>
<evidence type="ECO:0000256" key="9">
    <source>
        <dbReference type="ARBA" id="ARBA00023128"/>
    </source>
</evidence>
<keyword evidence="5" id="KW-0812">Transmembrane</keyword>
<dbReference type="PANTHER" id="PTHR11743">
    <property type="entry name" value="VOLTAGE-DEPENDENT ANION-SELECTIVE CHANNEL"/>
    <property type="match status" value="1"/>
</dbReference>
<dbReference type="PANTHER" id="PTHR11743:SF70">
    <property type="entry name" value="GH26960P-RELATED"/>
    <property type="match status" value="1"/>
</dbReference>
<dbReference type="PRINTS" id="PR00185">
    <property type="entry name" value="EUKARYTPORIN"/>
</dbReference>
<keyword evidence="3" id="KW-0813">Transport</keyword>
<evidence type="ECO:0000256" key="6">
    <source>
        <dbReference type="ARBA" id="ARBA00022787"/>
    </source>
</evidence>
<dbReference type="AlphaFoldDB" id="A0A3N2Q3B1"/>
<keyword evidence="7" id="KW-0406">Ion transport</keyword>
<evidence type="ECO:0000256" key="10">
    <source>
        <dbReference type="ARBA" id="ARBA00023136"/>
    </source>
</evidence>
<dbReference type="STRING" id="1314773.A0A3N2Q3B1"/>
<comment type="similarity">
    <text evidence="2">Belongs to the eukaryotic mitochondrial porin family.</text>
</comment>
<protein>
    <recommendedName>
        <fullName evidence="12">Mitochondrial outer membrane protein porin</fullName>
    </recommendedName>
</protein>
<dbReference type="Proteomes" id="UP000272025">
    <property type="component" value="Unassembled WGS sequence"/>
</dbReference>
<comment type="subcellular location">
    <subcellularLocation>
        <location evidence="1">Mitochondrion outer membrane</location>
    </subcellularLocation>
</comment>
<evidence type="ECO:0000256" key="11">
    <source>
        <dbReference type="ARBA" id="ARBA00054641"/>
    </source>
</evidence>
<dbReference type="RefSeq" id="XP_028469055.1">
    <property type="nucleotide sequence ID" value="XM_028607721.1"/>
</dbReference>
<dbReference type="CDD" id="cd07306">
    <property type="entry name" value="Porin3_VDAC"/>
    <property type="match status" value="1"/>
</dbReference>
<dbReference type="InterPro" id="IPR023614">
    <property type="entry name" value="Porin_dom_sf"/>
</dbReference>
<evidence type="ECO:0000313" key="14">
    <source>
        <dbReference type="Proteomes" id="UP000272025"/>
    </source>
</evidence>
<keyword evidence="8" id="KW-0626">Porin</keyword>
<evidence type="ECO:0000256" key="7">
    <source>
        <dbReference type="ARBA" id="ARBA00023065"/>
    </source>
</evidence>
<gene>
    <name evidence="13" type="ORF">SODALDRAFT_270549</name>
</gene>
<dbReference type="GO" id="GO:0005741">
    <property type="term" value="C:mitochondrial outer membrane"/>
    <property type="evidence" value="ECO:0007669"/>
    <property type="project" value="UniProtKB-SubCell"/>
</dbReference>
<keyword evidence="4" id="KW-1134">Transmembrane beta strand</keyword>
<keyword evidence="9" id="KW-0496">Mitochondrion</keyword>
<organism evidence="13 14">
    <name type="scientific">Sodiomyces alkalinus (strain CBS 110278 / VKM F-3762 / F11)</name>
    <name type="common">Alkaliphilic filamentous fungus</name>
    <dbReference type="NCBI Taxonomy" id="1314773"/>
    <lineage>
        <taxon>Eukaryota</taxon>
        <taxon>Fungi</taxon>
        <taxon>Dikarya</taxon>
        <taxon>Ascomycota</taxon>
        <taxon>Pezizomycotina</taxon>
        <taxon>Sordariomycetes</taxon>
        <taxon>Hypocreomycetidae</taxon>
        <taxon>Glomerellales</taxon>
        <taxon>Plectosphaerellaceae</taxon>
        <taxon>Sodiomyces</taxon>
    </lineage>
</organism>
<dbReference type="GO" id="GO:0046930">
    <property type="term" value="C:pore complex"/>
    <property type="evidence" value="ECO:0007669"/>
    <property type="project" value="UniProtKB-KW"/>
</dbReference>
<sequence>MAVPNFADIAKASNDLLNKDFYHLSVATFELKSNAPNNVAFKVTGKASHEKATAGALEGKYVEKGTGLTLTQTWTTTNALDTKVELADTLAKGFKAEGIFSFLPATHATGAKVNLHFKQPNFHGRAFFDLLKGPVANIDAVVGHEGFLAGASAGYDVNKAAVTNYSATVGFTTPAYTAAIAATENLSVFAASYYHKVNSQVEAGAKATWNSKTGNNVGLEVASKYRIDPVSFAKVKVNDRGVAALAYNVLLRPGVTLGLGASFDTQKLDQATHKIGGSFTFEG</sequence>
<keyword evidence="6" id="KW-1000">Mitochondrion outer membrane</keyword>
<evidence type="ECO:0000256" key="8">
    <source>
        <dbReference type="ARBA" id="ARBA00023114"/>
    </source>
</evidence>